<dbReference type="NCBIfam" id="TIGR00447">
    <property type="entry name" value="pth"/>
    <property type="match status" value="1"/>
</dbReference>
<dbReference type="SUPFAM" id="SSF53178">
    <property type="entry name" value="Peptidyl-tRNA hydrolase-like"/>
    <property type="match status" value="1"/>
</dbReference>
<evidence type="ECO:0000256" key="5">
    <source>
        <dbReference type="ARBA" id="ARBA00038063"/>
    </source>
</evidence>
<evidence type="ECO:0000313" key="9">
    <source>
        <dbReference type="EMBL" id="KPK62443.1"/>
    </source>
</evidence>
<evidence type="ECO:0000256" key="2">
    <source>
        <dbReference type="ARBA" id="ARBA00022555"/>
    </source>
</evidence>
<dbReference type="STRING" id="1703779.AMJ83_10940"/>
<keyword evidence="2" id="KW-0820">tRNA-binding</keyword>
<dbReference type="Proteomes" id="UP000051373">
    <property type="component" value="Unassembled WGS sequence"/>
</dbReference>
<evidence type="ECO:0000256" key="3">
    <source>
        <dbReference type="ARBA" id="ARBA00022801"/>
    </source>
</evidence>
<keyword evidence="4" id="KW-0694">RNA-binding</keyword>
<dbReference type="GO" id="GO:0004045">
    <property type="term" value="F:peptidyl-tRNA hydrolase activity"/>
    <property type="evidence" value="ECO:0007669"/>
    <property type="project" value="UniProtKB-EC"/>
</dbReference>
<gene>
    <name evidence="9" type="ORF">AMJ83_10940</name>
</gene>
<comment type="caution">
    <text evidence="9">The sequence shown here is derived from an EMBL/GenBank/DDBJ whole genome shotgun (WGS) entry which is preliminary data.</text>
</comment>
<evidence type="ECO:0000256" key="1">
    <source>
        <dbReference type="ARBA" id="ARBA00013260"/>
    </source>
</evidence>
<accession>A0A0S8FRL2</accession>
<dbReference type="Gene3D" id="3.40.50.1470">
    <property type="entry name" value="Peptidyl-tRNA hydrolase"/>
    <property type="match status" value="1"/>
</dbReference>
<comment type="similarity">
    <text evidence="5 8">Belongs to the PTH family.</text>
</comment>
<evidence type="ECO:0000256" key="8">
    <source>
        <dbReference type="RuleBase" id="RU004320"/>
    </source>
</evidence>
<proteinExistence type="inferred from homology"/>
<dbReference type="CDD" id="cd00462">
    <property type="entry name" value="PTH"/>
    <property type="match status" value="1"/>
</dbReference>
<evidence type="ECO:0000313" key="10">
    <source>
        <dbReference type="Proteomes" id="UP000051373"/>
    </source>
</evidence>
<comment type="catalytic activity">
    <reaction evidence="7">
        <text>an N-acyl-L-alpha-aminoacyl-tRNA + H2O = an N-acyl-L-amino acid + a tRNA + H(+)</text>
        <dbReference type="Rhea" id="RHEA:54448"/>
        <dbReference type="Rhea" id="RHEA-COMP:10123"/>
        <dbReference type="Rhea" id="RHEA-COMP:13883"/>
        <dbReference type="ChEBI" id="CHEBI:15377"/>
        <dbReference type="ChEBI" id="CHEBI:15378"/>
        <dbReference type="ChEBI" id="CHEBI:59874"/>
        <dbReference type="ChEBI" id="CHEBI:78442"/>
        <dbReference type="ChEBI" id="CHEBI:138191"/>
        <dbReference type="EC" id="3.1.1.29"/>
    </reaction>
</comment>
<dbReference type="InterPro" id="IPR001328">
    <property type="entry name" value="Pept_tRNA_hydro"/>
</dbReference>
<dbReference type="PANTHER" id="PTHR17224">
    <property type="entry name" value="PEPTIDYL-TRNA HYDROLASE"/>
    <property type="match status" value="1"/>
</dbReference>
<protein>
    <recommendedName>
        <fullName evidence="6 7">Peptidyl-tRNA hydrolase</fullName>
        <ecNumber evidence="1 7">3.1.1.29</ecNumber>
    </recommendedName>
</protein>
<evidence type="ECO:0000256" key="6">
    <source>
        <dbReference type="ARBA" id="ARBA00050038"/>
    </source>
</evidence>
<reference evidence="9 10" key="1">
    <citation type="journal article" date="2015" name="Microbiome">
        <title>Genomic resolution of linkages in carbon, nitrogen, and sulfur cycling among widespread estuary sediment bacteria.</title>
        <authorList>
            <person name="Baker B.J."/>
            <person name="Lazar C.S."/>
            <person name="Teske A.P."/>
            <person name="Dick G.J."/>
        </authorList>
    </citation>
    <scope>NUCLEOTIDE SEQUENCE [LARGE SCALE GENOMIC DNA]</scope>
    <source>
        <strain evidence="9">SM23_42</strain>
    </source>
</reference>
<evidence type="ECO:0000256" key="4">
    <source>
        <dbReference type="ARBA" id="ARBA00022884"/>
    </source>
</evidence>
<dbReference type="PATRIC" id="fig|1703779.3.peg.17"/>
<dbReference type="EMBL" id="LJUJ01000037">
    <property type="protein sequence ID" value="KPK62443.1"/>
    <property type="molecule type" value="Genomic_DNA"/>
</dbReference>
<dbReference type="EC" id="3.1.1.29" evidence="1 7"/>
<name>A0A0S8FRL2_UNCW3</name>
<dbReference type="Pfam" id="PF01195">
    <property type="entry name" value="Pept_tRNA_hydro"/>
    <property type="match status" value="1"/>
</dbReference>
<sequence>MIVFGLGNPGLRYRSTRHNAGYIFVDQLAKYYKKRFSIRKNCKIATLKVKGTKLVLVKPKCWMNQCGCTIREILGGEERDFMVVLDDINLPLGKIRLRSKGSDGGHLGLRSIIDMLETSGFPRLRIGIGLPQVDAADYVLSRFNAPERKLLMKVIEEGITGMQIMLSQGFVRAQNYINSIDVGDIDYMRAETR</sequence>
<dbReference type="PROSITE" id="PS01195">
    <property type="entry name" value="PEPT_TRNA_HYDROL_1"/>
    <property type="match status" value="1"/>
</dbReference>
<keyword evidence="3 7" id="KW-0378">Hydrolase</keyword>
<organism evidence="9 10">
    <name type="scientific">candidate division WOR_3 bacterium SM23_42</name>
    <dbReference type="NCBI Taxonomy" id="1703779"/>
    <lineage>
        <taxon>Bacteria</taxon>
        <taxon>Bacteria division WOR-3</taxon>
    </lineage>
</organism>
<dbReference type="InterPro" id="IPR036416">
    <property type="entry name" value="Pept_tRNA_hydro_sf"/>
</dbReference>
<dbReference type="GO" id="GO:0000049">
    <property type="term" value="F:tRNA binding"/>
    <property type="evidence" value="ECO:0007669"/>
    <property type="project" value="UniProtKB-KW"/>
</dbReference>
<evidence type="ECO:0000256" key="7">
    <source>
        <dbReference type="RuleBase" id="RU000673"/>
    </source>
</evidence>
<dbReference type="AlphaFoldDB" id="A0A0S8FRL2"/>
<dbReference type="InterPro" id="IPR018171">
    <property type="entry name" value="Pept_tRNA_hydro_CS"/>
</dbReference>
<dbReference type="PANTHER" id="PTHR17224:SF1">
    <property type="entry name" value="PEPTIDYL-TRNA HYDROLASE"/>
    <property type="match status" value="1"/>
</dbReference>